<organism evidence="2 3">
    <name type="scientific">Zymoseptoria tritici (strain ST99CH_3D7)</name>
    <dbReference type="NCBI Taxonomy" id="1276538"/>
    <lineage>
        <taxon>Eukaryota</taxon>
        <taxon>Fungi</taxon>
        <taxon>Dikarya</taxon>
        <taxon>Ascomycota</taxon>
        <taxon>Pezizomycotina</taxon>
        <taxon>Dothideomycetes</taxon>
        <taxon>Dothideomycetidae</taxon>
        <taxon>Mycosphaerellales</taxon>
        <taxon>Mycosphaerellaceae</taxon>
        <taxon>Zymoseptoria</taxon>
    </lineage>
</organism>
<sequence>MQLHNSFFAVAMAVFALFPIQALAGSCLQSACRTANGENCECPTNRGTMHGMCKDSETCTYEDIGPN</sequence>
<dbReference type="AlphaFoldDB" id="A0A1X7S899"/>
<dbReference type="Proteomes" id="UP000215127">
    <property type="component" value="Chromosome 12"/>
</dbReference>
<feature type="chain" id="PRO_5013299045" description="Extracellular membrane protein CFEM domain-containing protein" evidence="1">
    <location>
        <begin position="25"/>
        <end position="67"/>
    </location>
</feature>
<name>A0A1X7S899_ZYMT9</name>
<gene>
    <name evidence="2" type="ORF">ZT3D7_G11004</name>
</gene>
<proteinExistence type="predicted"/>
<feature type="signal peptide" evidence="1">
    <location>
        <begin position="1"/>
        <end position="24"/>
    </location>
</feature>
<evidence type="ECO:0000313" key="2">
    <source>
        <dbReference type="EMBL" id="SMQ55849.1"/>
    </source>
</evidence>
<protein>
    <recommendedName>
        <fullName evidence="4">Extracellular membrane protein CFEM domain-containing protein</fullName>
    </recommendedName>
</protein>
<keyword evidence="3" id="KW-1185">Reference proteome</keyword>
<evidence type="ECO:0000313" key="3">
    <source>
        <dbReference type="Proteomes" id="UP000215127"/>
    </source>
</evidence>
<reference evidence="2 3" key="1">
    <citation type="submission" date="2016-06" db="EMBL/GenBank/DDBJ databases">
        <authorList>
            <person name="Kjaerup R.B."/>
            <person name="Dalgaard T.S."/>
            <person name="Juul-Madsen H.R."/>
        </authorList>
    </citation>
    <scope>NUCLEOTIDE SEQUENCE [LARGE SCALE GENOMIC DNA]</scope>
</reference>
<accession>A0A1X7S899</accession>
<dbReference type="EMBL" id="LT853703">
    <property type="protein sequence ID" value="SMQ55849.1"/>
    <property type="molecule type" value="Genomic_DNA"/>
</dbReference>
<evidence type="ECO:0000256" key="1">
    <source>
        <dbReference type="SAM" id="SignalP"/>
    </source>
</evidence>
<keyword evidence="1" id="KW-0732">Signal</keyword>
<evidence type="ECO:0008006" key="4">
    <source>
        <dbReference type="Google" id="ProtNLM"/>
    </source>
</evidence>